<dbReference type="AlphaFoldDB" id="A0A734NZ59"/>
<comment type="caution">
    <text evidence="1">The sequence shown here is derived from an EMBL/GenBank/DDBJ whole genome shotgun (WGS) entry which is preliminary data.</text>
</comment>
<sequence>ADDLAIPLARMSDEDRAFIDSILTETLNRSEVLARIRDYFRSRQSGEDHAG</sequence>
<proteinExistence type="predicted"/>
<reference evidence="1" key="1">
    <citation type="journal article" date="2018" name="Genome Biol.">
        <title>SKESA: strategic k-mer extension for scrupulous assemblies.</title>
        <authorList>
            <person name="Souvorov A."/>
            <person name="Agarwala R."/>
            <person name="Lipman D.J."/>
        </authorList>
    </citation>
    <scope>NUCLEOTIDE SEQUENCE</scope>
    <source>
        <strain evidence="1">15-3835</strain>
    </source>
</reference>
<gene>
    <name evidence="1" type="ORF">G4K24_004647</name>
</gene>
<name>A0A734NZ59_SALER</name>
<accession>A0A734NZ59</accession>
<evidence type="ECO:0000313" key="1">
    <source>
        <dbReference type="EMBL" id="HAE6402781.1"/>
    </source>
</evidence>
<dbReference type="EMBL" id="DAASOV010000022">
    <property type="protein sequence ID" value="HAE6402781.1"/>
    <property type="molecule type" value="Genomic_DNA"/>
</dbReference>
<organism evidence="1">
    <name type="scientific">Salmonella enterica</name>
    <name type="common">Salmonella choleraesuis</name>
    <dbReference type="NCBI Taxonomy" id="28901"/>
    <lineage>
        <taxon>Bacteria</taxon>
        <taxon>Pseudomonadati</taxon>
        <taxon>Pseudomonadota</taxon>
        <taxon>Gammaproteobacteria</taxon>
        <taxon>Enterobacterales</taxon>
        <taxon>Enterobacteriaceae</taxon>
        <taxon>Salmonella</taxon>
    </lineage>
</organism>
<protein>
    <submittedName>
        <fullName evidence="1">IS481 family transposase</fullName>
    </submittedName>
</protein>
<feature type="non-terminal residue" evidence="1">
    <location>
        <position position="1"/>
    </location>
</feature>
<reference evidence="1" key="2">
    <citation type="submission" date="2018-07" db="EMBL/GenBank/DDBJ databases">
        <authorList>
            <consortium name="NCBI Pathogen Detection Project"/>
        </authorList>
    </citation>
    <scope>NUCLEOTIDE SEQUENCE</scope>
    <source>
        <strain evidence="1">15-3835</strain>
    </source>
</reference>